<sequence length="223" mass="20329">MGTHAKPRTRVRAVALSTLAVGATLTAAGLTAAALEPTGASLADGAQSADPVNLAGGGLGAPVPVANVSDLDAGVPQTSVAPVAQAAAPRRAPAPAYPRTEPTSPGGTFAGTVPQHQTPQSGTAATATTVPAATTTGGSAQGGAGDGSGTSSGSGSGTSTGKGSGSGNGRGNGGAGAATTALLGTGAIGDALTGPVSVADASGILNQATSTVGGLLGSLSALA</sequence>
<keyword evidence="2" id="KW-0732">Signal</keyword>
<evidence type="ECO:0000256" key="2">
    <source>
        <dbReference type="SAM" id="SignalP"/>
    </source>
</evidence>
<organism evidence="3 4">
    <name type="scientific">Actinocrinis puniceicyclus</name>
    <dbReference type="NCBI Taxonomy" id="977794"/>
    <lineage>
        <taxon>Bacteria</taxon>
        <taxon>Bacillati</taxon>
        <taxon>Actinomycetota</taxon>
        <taxon>Actinomycetes</taxon>
        <taxon>Catenulisporales</taxon>
        <taxon>Actinospicaceae</taxon>
        <taxon>Actinocrinis</taxon>
    </lineage>
</organism>
<keyword evidence="4" id="KW-1185">Reference proteome</keyword>
<feature type="compositionally biased region" description="Low complexity" evidence="1">
    <location>
        <begin position="82"/>
        <end position="103"/>
    </location>
</feature>
<evidence type="ECO:0000313" key="3">
    <source>
        <dbReference type="EMBL" id="MBS2966896.1"/>
    </source>
</evidence>
<feature type="chain" id="PRO_5038889725" evidence="2">
    <location>
        <begin position="28"/>
        <end position="223"/>
    </location>
</feature>
<comment type="caution">
    <text evidence="3">The sequence shown here is derived from an EMBL/GenBank/DDBJ whole genome shotgun (WGS) entry which is preliminary data.</text>
</comment>
<protein>
    <submittedName>
        <fullName evidence="3">Uncharacterized protein</fullName>
    </submittedName>
</protein>
<accession>A0A8J7WQY1</accession>
<dbReference type="EMBL" id="JAGSXH010000218">
    <property type="protein sequence ID" value="MBS2966896.1"/>
    <property type="molecule type" value="Genomic_DNA"/>
</dbReference>
<feature type="region of interest" description="Disordered" evidence="1">
    <location>
        <begin position="82"/>
        <end position="175"/>
    </location>
</feature>
<dbReference type="RefSeq" id="WP_211472405.1">
    <property type="nucleotide sequence ID" value="NZ_JAGSXH010000218.1"/>
</dbReference>
<feature type="compositionally biased region" description="Gly residues" evidence="1">
    <location>
        <begin position="139"/>
        <end position="175"/>
    </location>
</feature>
<feature type="signal peptide" evidence="2">
    <location>
        <begin position="1"/>
        <end position="27"/>
    </location>
</feature>
<gene>
    <name evidence="3" type="ORF">KGA66_27935</name>
</gene>
<feature type="compositionally biased region" description="Low complexity" evidence="1">
    <location>
        <begin position="122"/>
        <end position="138"/>
    </location>
</feature>
<name>A0A8J7WQY1_9ACTN</name>
<dbReference type="AlphaFoldDB" id="A0A8J7WQY1"/>
<dbReference type="Proteomes" id="UP000677913">
    <property type="component" value="Unassembled WGS sequence"/>
</dbReference>
<evidence type="ECO:0000313" key="4">
    <source>
        <dbReference type="Proteomes" id="UP000677913"/>
    </source>
</evidence>
<evidence type="ECO:0000256" key="1">
    <source>
        <dbReference type="SAM" id="MobiDB-lite"/>
    </source>
</evidence>
<reference evidence="3" key="1">
    <citation type="submission" date="2021-04" db="EMBL/GenBank/DDBJ databases">
        <title>Genome based classification of Actinospica acidithermotolerans sp. nov., an actinobacterium isolated from an Indonesian hot spring.</title>
        <authorList>
            <person name="Kusuma A.B."/>
            <person name="Putra K.E."/>
            <person name="Nafisah S."/>
            <person name="Loh J."/>
            <person name="Nouioui I."/>
            <person name="Goodfellow M."/>
        </authorList>
    </citation>
    <scope>NUCLEOTIDE SEQUENCE</scope>
    <source>
        <strain evidence="3">DSM 45618</strain>
    </source>
</reference>
<proteinExistence type="predicted"/>